<feature type="region of interest" description="Disordered" evidence="2">
    <location>
        <begin position="46"/>
        <end position="73"/>
    </location>
</feature>
<dbReference type="InterPro" id="IPR027417">
    <property type="entry name" value="P-loop_NTPase"/>
</dbReference>
<dbReference type="InterPro" id="IPR056884">
    <property type="entry name" value="NPHP3-like_N"/>
</dbReference>
<feature type="compositionally biased region" description="Polar residues" evidence="2">
    <location>
        <begin position="53"/>
        <end position="67"/>
    </location>
</feature>
<evidence type="ECO:0000259" key="3">
    <source>
        <dbReference type="Pfam" id="PF24883"/>
    </source>
</evidence>
<organism evidence="4 5">
    <name type="scientific">Marasmius tenuissimus</name>
    <dbReference type="NCBI Taxonomy" id="585030"/>
    <lineage>
        <taxon>Eukaryota</taxon>
        <taxon>Fungi</taxon>
        <taxon>Dikarya</taxon>
        <taxon>Basidiomycota</taxon>
        <taxon>Agaricomycotina</taxon>
        <taxon>Agaricomycetes</taxon>
        <taxon>Agaricomycetidae</taxon>
        <taxon>Agaricales</taxon>
        <taxon>Marasmiineae</taxon>
        <taxon>Marasmiaceae</taxon>
        <taxon>Marasmius</taxon>
    </lineage>
</organism>
<accession>A0ABR2ZCT8</accession>
<reference evidence="4 5" key="1">
    <citation type="submission" date="2024-05" db="EMBL/GenBank/DDBJ databases">
        <title>A draft genome resource for the thread blight pathogen Marasmius tenuissimus strain MS-2.</title>
        <authorList>
            <person name="Yulfo-Soto G.E."/>
            <person name="Baruah I.K."/>
            <person name="Amoako-Attah I."/>
            <person name="Bukari Y."/>
            <person name="Meinhardt L.W."/>
            <person name="Bailey B.A."/>
            <person name="Cohen S.P."/>
        </authorList>
    </citation>
    <scope>NUCLEOTIDE SEQUENCE [LARGE SCALE GENOMIC DNA]</scope>
    <source>
        <strain evidence="4 5">MS-2</strain>
    </source>
</reference>
<evidence type="ECO:0000256" key="1">
    <source>
        <dbReference type="ARBA" id="ARBA00022737"/>
    </source>
</evidence>
<name>A0ABR2ZCT8_9AGAR</name>
<proteinExistence type="predicted"/>
<dbReference type="CDD" id="cd02019">
    <property type="entry name" value="NK"/>
    <property type="match status" value="1"/>
</dbReference>
<keyword evidence="5" id="KW-1185">Reference proteome</keyword>
<protein>
    <recommendedName>
        <fullName evidence="3">Nephrocystin 3-like N-terminal domain-containing protein</fullName>
    </recommendedName>
</protein>
<dbReference type="SUPFAM" id="SSF52540">
    <property type="entry name" value="P-loop containing nucleoside triphosphate hydrolases"/>
    <property type="match status" value="1"/>
</dbReference>
<feature type="non-terminal residue" evidence="4">
    <location>
        <position position="278"/>
    </location>
</feature>
<dbReference type="Pfam" id="PF24883">
    <property type="entry name" value="NPHP3_N"/>
    <property type="match status" value="1"/>
</dbReference>
<evidence type="ECO:0000256" key="2">
    <source>
        <dbReference type="SAM" id="MobiDB-lite"/>
    </source>
</evidence>
<comment type="caution">
    <text evidence="4">The sequence shown here is derived from an EMBL/GenBank/DDBJ whole genome shotgun (WGS) entry which is preliminary data.</text>
</comment>
<dbReference type="EMBL" id="JBBXMP010000250">
    <property type="protein sequence ID" value="KAL0059090.1"/>
    <property type="molecule type" value="Genomic_DNA"/>
</dbReference>
<keyword evidence="1" id="KW-0677">Repeat</keyword>
<feature type="domain" description="Nephrocystin 3-like N-terminal" evidence="3">
    <location>
        <begin position="204"/>
        <end position="277"/>
    </location>
</feature>
<gene>
    <name evidence="4" type="ORF">AAF712_014191</name>
</gene>
<dbReference type="Proteomes" id="UP001437256">
    <property type="component" value="Unassembled WGS sequence"/>
</dbReference>
<evidence type="ECO:0000313" key="5">
    <source>
        <dbReference type="Proteomes" id="UP001437256"/>
    </source>
</evidence>
<sequence>MGCGLIRSWLARLGKRMQHTQAHERETSLDNINQGQVDIERCRVMQPPRPTHDTNLGTQASTQNTQPHDQEPLLDGINQGQVDNEQCHVMQPLRSPHDTGLGTQPPTQSTRTLSTLVPTQNTNTGWGTQNNNHSGIQNIRYDGQIGQVLSGGKVDLHFNTTGSKGLERLSDKIAGVGASHKAEHQFSRGECLEGTRETGLAVIHDWASAKGPEALPICWLSGPAGVGKSAIALTIAKDLENLGLLASSFFFFRSDAKRNNPSALVLTIAHEFATTTPL</sequence>
<evidence type="ECO:0000313" key="4">
    <source>
        <dbReference type="EMBL" id="KAL0059090.1"/>
    </source>
</evidence>